<organism evidence="1 2">
    <name type="scientific">Parelaphostrongylus tenuis</name>
    <name type="common">Meningeal worm</name>
    <dbReference type="NCBI Taxonomy" id="148309"/>
    <lineage>
        <taxon>Eukaryota</taxon>
        <taxon>Metazoa</taxon>
        <taxon>Ecdysozoa</taxon>
        <taxon>Nematoda</taxon>
        <taxon>Chromadorea</taxon>
        <taxon>Rhabditida</taxon>
        <taxon>Rhabditina</taxon>
        <taxon>Rhabditomorpha</taxon>
        <taxon>Strongyloidea</taxon>
        <taxon>Metastrongylidae</taxon>
        <taxon>Parelaphostrongylus</taxon>
    </lineage>
</organism>
<dbReference type="AlphaFoldDB" id="A0AAD5NBU1"/>
<accession>A0AAD5NBU1</accession>
<feature type="non-terminal residue" evidence="1">
    <location>
        <position position="1"/>
    </location>
</feature>
<dbReference type="Proteomes" id="UP001196413">
    <property type="component" value="Unassembled WGS sequence"/>
</dbReference>
<name>A0AAD5NBU1_PARTN</name>
<reference evidence="1" key="1">
    <citation type="submission" date="2021-06" db="EMBL/GenBank/DDBJ databases">
        <title>Parelaphostrongylus tenuis whole genome reference sequence.</title>
        <authorList>
            <person name="Garwood T.J."/>
            <person name="Larsen P.A."/>
            <person name="Fountain-Jones N.M."/>
            <person name="Garbe J.R."/>
            <person name="Macchietto M.G."/>
            <person name="Kania S.A."/>
            <person name="Gerhold R.W."/>
            <person name="Richards J.E."/>
            <person name="Wolf T.M."/>
        </authorList>
    </citation>
    <scope>NUCLEOTIDE SEQUENCE</scope>
    <source>
        <strain evidence="1">MNPRO001-30</strain>
        <tissue evidence="1">Meninges</tissue>
    </source>
</reference>
<comment type="caution">
    <text evidence="1">The sequence shown here is derived from an EMBL/GenBank/DDBJ whole genome shotgun (WGS) entry which is preliminary data.</text>
</comment>
<sequence length="146" mass="16674">MLPNCETQINRLCTFFNASEDFIEFFSGPAGKSQLRYYEDLLDIKIILRPKGFAILHSPSVQVNRVEKSLWNYFHEFARCLRLLVLNAHCLASQGLLLNPIQYKLLQENKSAITRATGLIKVFMNETGEVCLFGSWESVSKALKTI</sequence>
<evidence type="ECO:0000313" key="2">
    <source>
        <dbReference type="Proteomes" id="UP001196413"/>
    </source>
</evidence>
<protein>
    <submittedName>
        <fullName evidence="1">Uncharacterized protein</fullName>
    </submittedName>
</protein>
<keyword evidence="2" id="KW-1185">Reference proteome</keyword>
<evidence type="ECO:0000313" key="1">
    <source>
        <dbReference type="EMBL" id="KAJ1363059.1"/>
    </source>
</evidence>
<dbReference type="EMBL" id="JAHQIW010004602">
    <property type="protein sequence ID" value="KAJ1363059.1"/>
    <property type="molecule type" value="Genomic_DNA"/>
</dbReference>
<gene>
    <name evidence="1" type="ORF">KIN20_022824</name>
</gene>
<proteinExistence type="predicted"/>